<dbReference type="AlphaFoldDB" id="A0A1M7H421"/>
<keyword evidence="4 5" id="KW-0472">Membrane</keyword>
<feature type="transmembrane region" description="Helical" evidence="5">
    <location>
        <begin position="106"/>
        <end position="139"/>
    </location>
</feature>
<evidence type="ECO:0000313" key="7">
    <source>
        <dbReference type="Proteomes" id="UP000184206"/>
    </source>
</evidence>
<feature type="transmembrane region" description="Helical" evidence="5">
    <location>
        <begin position="160"/>
        <end position="178"/>
    </location>
</feature>
<dbReference type="EMBL" id="FRCF01000007">
    <property type="protein sequence ID" value="SHM23311.1"/>
    <property type="molecule type" value="Genomic_DNA"/>
</dbReference>
<evidence type="ECO:0000256" key="4">
    <source>
        <dbReference type="ARBA" id="ARBA00023136"/>
    </source>
</evidence>
<dbReference type="GO" id="GO:0004659">
    <property type="term" value="F:prenyltransferase activity"/>
    <property type="evidence" value="ECO:0007669"/>
    <property type="project" value="InterPro"/>
</dbReference>
<evidence type="ECO:0000256" key="3">
    <source>
        <dbReference type="ARBA" id="ARBA00022989"/>
    </source>
</evidence>
<feature type="transmembrane region" description="Helical" evidence="5">
    <location>
        <begin position="234"/>
        <end position="253"/>
    </location>
</feature>
<proteinExistence type="predicted"/>
<keyword evidence="3 5" id="KW-1133">Transmembrane helix</keyword>
<evidence type="ECO:0000313" key="6">
    <source>
        <dbReference type="EMBL" id="SHM23311.1"/>
    </source>
</evidence>
<keyword evidence="2 5" id="KW-0812">Transmembrane</keyword>
<dbReference type="STRING" id="1123231.SAMN02745189_01786"/>
<dbReference type="GO" id="GO:0016020">
    <property type="term" value="C:membrane"/>
    <property type="evidence" value="ECO:0007669"/>
    <property type="project" value="UniProtKB-SubCell"/>
</dbReference>
<evidence type="ECO:0000256" key="5">
    <source>
        <dbReference type="SAM" id="Phobius"/>
    </source>
</evidence>
<dbReference type="Proteomes" id="UP000184206">
    <property type="component" value="Unassembled WGS sequence"/>
</dbReference>
<evidence type="ECO:0000256" key="2">
    <source>
        <dbReference type="ARBA" id="ARBA00022692"/>
    </source>
</evidence>
<name>A0A1M7H421_9BACL</name>
<keyword evidence="6" id="KW-0808">Transferase</keyword>
<feature type="transmembrane region" description="Helical" evidence="5">
    <location>
        <begin position="259"/>
        <end position="277"/>
    </location>
</feature>
<dbReference type="InterPro" id="IPR026046">
    <property type="entry name" value="UBIAD1"/>
</dbReference>
<dbReference type="Pfam" id="PF01040">
    <property type="entry name" value="UbiA"/>
    <property type="match status" value="1"/>
</dbReference>
<feature type="transmembrane region" description="Helical" evidence="5">
    <location>
        <begin position="17"/>
        <end position="40"/>
    </location>
</feature>
<comment type="subcellular location">
    <subcellularLocation>
        <location evidence="1">Membrane</location>
        <topology evidence="1">Multi-pass membrane protein</topology>
    </subcellularLocation>
</comment>
<keyword evidence="7" id="KW-1185">Reference proteome</keyword>
<dbReference type="InterPro" id="IPR000537">
    <property type="entry name" value="UbiA_prenyltransferase"/>
</dbReference>
<reference evidence="6 7" key="1">
    <citation type="submission" date="2016-11" db="EMBL/GenBank/DDBJ databases">
        <authorList>
            <person name="Jaros S."/>
            <person name="Januszkiewicz K."/>
            <person name="Wedrychowicz H."/>
        </authorList>
    </citation>
    <scope>NUCLEOTIDE SEQUENCE [LARGE SCALE GENOMIC DNA]</scope>
    <source>
        <strain evidence="6 7">DSM 16010</strain>
    </source>
</reference>
<dbReference type="RefSeq" id="WP_245772791.1">
    <property type="nucleotide sequence ID" value="NZ_FRCF01000007.1"/>
</dbReference>
<dbReference type="CDD" id="cd13962">
    <property type="entry name" value="PT_UbiA_UBIAD1"/>
    <property type="match status" value="1"/>
</dbReference>
<sequence length="308" mass="34178">MQEKTQFLKGFGMLSRILAVAFSSFVTILSTSIPLILFYPELNNINIFILIGILLLGSFLTHGLLTHIINDLADFKSGTDAHSPGMLSGGSRVIQDKVFTYAQLKFFGVILAAIMAVAAVLFFIFGYTVLGILTILGMWGAYSYSMRPFSFAYKPLLGEWLSLFPSMLALGLAAPWIMLDSIPVWAWFNASINAIWCMAWVMVHHIPDMDADQKARPVKNTTVLYYANRWGRRAAHWPAVLYLVIIGVLAVIMTSMRPLAGLLTLILIIVTILMLFDTDKSDVEAVTETEKKMLILAALTALMLGFLI</sequence>
<feature type="transmembrane region" description="Helical" evidence="5">
    <location>
        <begin position="289"/>
        <end position="307"/>
    </location>
</feature>
<organism evidence="6 7">
    <name type="scientific">Lacicoccus alkaliphilus DSM 16010</name>
    <dbReference type="NCBI Taxonomy" id="1123231"/>
    <lineage>
        <taxon>Bacteria</taxon>
        <taxon>Bacillati</taxon>
        <taxon>Bacillota</taxon>
        <taxon>Bacilli</taxon>
        <taxon>Bacillales</taxon>
        <taxon>Salinicoccaceae</taxon>
        <taxon>Lacicoccus</taxon>
    </lineage>
</organism>
<protein>
    <submittedName>
        <fullName evidence="6">1,4-dihydroxy-2-naphthoate octaprenyltransferase</fullName>
    </submittedName>
</protein>
<evidence type="ECO:0000256" key="1">
    <source>
        <dbReference type="ARBA" id="ARBA00004141"/>
    </source>
</evidence>
<gene>
    <name evidence="6" type="ORF">SAMN02745189_01786</name>
</gene>
<accession>A0A1M7H421</accession>
<feature type="transmembrane region" description="Helical" evidence="5">
    <location>
        <begin position="47"/>
        <end position="69"/>
    </location>
</feature>
<feature type="transmembrane region" description="Helical" evidence="5">
    <location>
        <begin position="184"/>
        <end position="203"/>
    </location>
</feature>